<gene>
    <name evidence="2" type="ORF">F7725_010413</name>
</gene>
<sequence>MEEDQAWLVDMGDRGSQPPSIPPSQHLPGPPAAGPEHRGEPCYLEQPTFFTYTLVMLMFDNKTSDQT</sequence>
<dbReference type="Proteomes" id="UP000518266">
    <property type="component" value="Unassembled WGS sequence"/>
</dbReference>
<reference evidence="2 3" key="1">
    <citation type="submission" date="2020-03" db="EMBL/GenBank/DDBJ databases">
        <title>Dissostichus mawsoni Genome sequencing and assembly.</title>
        <authorList>
            <person name="Park H."/>
        </authorList>
    </citation>
    <scope>NUCLEOTIDE SEQUENCE [LARGE SCALE GENOMIC DNA]</scope>
    <source>
        <strain evidence="2">DM0001</strain>
        <tissue evidence="2">Muscle</tissue>
    </source>
</reference>
<feature type="region of interest" description="Disordered" evidence="1">
    <location>
        <begin position="1"/>
        <end position="42"/>
    </location>
</feature>
<accession>A0A7J5XNE2</accession>
<keyword evidence="3" id="KW-1185">Reference proteome</keyword>
<name>A0A7J5XNE2_DISMA</name>
<dbReference type="AlphaFoldDB" id="A0A7J5XNE2"/>
<organism evidence="2 3">
    <name type="scientific">Dissostichus mawsoni</name>
    <name type="common">Antarctic cod</name>
    <dbReference type="NCBI Taxonomy" id="36200"/>
    <lineage>
        <taxon>Eukaryota</taxon>
        <taxon>Metazoa</taxon>
        <taxon>Chordata</taxon>
        <taxon>Craniata</taxon>
        <taxon>Vertebrata</taxon>
        <taxon>Euteleostomi</taxon>
        <taxon>Actinopterygii</taxon>
        <taxon>Neopterygii</taxon>
        <taxon>Teleostei</taxon>
        <taxon>Neoteleostei</taxon>
        <taxon>Acanthomorphata</taxon>
        <taxon>Eupercaria</taxon>
        <taxon>Perciformes</taxon>
        <taxon>Notothenioidei</taxon>
        <taxon>Nototheniidae</taxon>
        <taxon>Dissostichus</taxon>
    </lineage>
</organism>
<protein>
    <submittedName>
        <fullName evidence="2">Uncharacterized protein</fullName>
    </submittedName>
</protein>
<proteinExistence type="predicted"/>
<evidence type="ECO:0000256" key="1">
    <source>
        <dbReference type="SAM" id="MobiDB-lite"/>
    </source>
</evidence>
<dbReference type="EMBL" id="JAAKFY010000022">
    <property type="protein sequence ID" value="KAF3838645.1"/>
    <property type="molecule type" value="Genomic_DNA"/>
</dbReference>
<comment type="caution">
    <text evidence="2">The sequence shown here is derived from an EMBL/GenBank/DDBJ whole genome shotgun (WGS) entry which is preliminary data.</text>
</comment>
<evidence type="ECO:0000313" key="3">
    <source>
        <dbReference type="Proteomes" id="UP000518266"/>
    </source>
</evidence>
<evidence type="ECO:0000313" key="2">
    <source>
        <dbReference type="EMBL" id="KAF3838645.1"/>
    </source>
</evidence>